<organism evidence="4 5">
    <name type="scientific">Trichomalopsis sarcophagae</name>
    <dbReference type="NCBI Taxonomy" id="543379"/>
    <lineage>
        <taxon>Eukaryota</taxon>
        <taxon>Metazoa</taxon>
        <taxon>Ecdysozoa</taxon>
        <taxon>Arthropoda</taxon>
        <taxon>Hexapoda</taxon>
        <taxon>Insecta</taxon>
        <taxon>Pterygota</taxon>
        <taxon>Neoptera</taxon>
        <taxon>Endopterygota</taxon>
        <taxon>Hymenoptera</taxon>
        <taxon>Apocrita</taxon>
        <taxon>Proctotrupomorpha</taxon>
        <taxon>Chalcidoidea</taxon>
        <taxon>Pteromalidae</taxon>
        <taxon>Pteromalinae</taxon>
        <taxon>Trichomalopsis</taxon>
    </lineage>
</organism>
<dbReference type="EMBL" id="NNAY01001209">
    <property type="protein sequence ID" value="OXU24729.1"/>
    <property type="molecule type" value="Genomic_DNA"/>
</dbReference>
<comment type="caution">
    <text evidence="4">The sequence shown here is derived from an EMBL/GenBank/DDBJ whole genome shotgun (WGS) entry which is preliminary data.</text>
</comment>
<feature type="region of interest" description="Disordered" evidence="3">
    <location>
        <begin position="467"/>
        <end position="500"/>
    </location>
</feature>
<gene>
    <name evidence="4" type="ORF">TSAR_000090</name>
</gene>
<accession>A0A232F2J1</accession>
<evidence type="ECO:0000256" key="3">
    <source>
        <dbReference type="SAM" id="MobiDB-lite"/>
    </source>
</evidence>
<evidence type="ECO:0000256" key="2">
    <source>
        <dbReference type="SAM" id="Coils"/>
    </source>
</evidence>
<dbReference type="PANTHER" id="PTHR32123">
    <property type="entry name" value="BICD FAMILY-LIKE CARGO ADAPTER"/>
    <property type="match status" value="1"/>
</dbReference>
<dbReference type="OrthoDB" id="9451547at2759"/>
<evidence type="ECO:0000256" key="1">
    <source>
        <dbReference type="ARBA" id="ARBA00023054"/>
    </source>
</evidence>
<feature type="compositionally biased region" description="Basic residues" evidence="3">
    <location>
        <begin position="484"/>
        <end position="500"/>
    </location>
</feature>
<dbReference type="PANTHER" id="PTHR32123:SF13">
    <property type="entry name" value="BICAUDAL D-RELATED PROTEIN HOMOLOG"/>
    <property type="match status" value="1"/>
</dbReference>
<evidence type="ECO:0008006" key="6">
    <source>
        <dbReference type="Google" id="ProtNLM"/>
    </source>
</evidence>
<name>A0A232F2J1_9HYME</name>
<dbReference type="Proteomes" id="UP000215335">
    <property type="component" value="Unassembled WGS sequence"/>
</dbReference>
<feature type="coiled-coil region" evidence="2">
    <location>
        <begin position="33"/>
        <end position="183"/>
    </location>
</feature>
<proteinExistence type="predicted"/>
<feature type="coiled-coil region" evidence="2">
    <location>
        <begin position="325"/>
        <end position="457"/>
    </location>
</feature>
<dbReference type="STRING" id="543379.A0A232F2J1"/>
<evidence type="ECO:0000313" key="5">
    <source>
        <dbReference type="Proteomes" id="UP000215335"/>
    </source>
</evidence>
<sequence length="500" mass="56274">METAPKYYNKPYTLSTKNSPSPQGLEQERHLLRRKLEEARGESEARALELQADLESLRSQLDEQSERARRAERDQASLVTELTSQNARLADQLREAAKQEEQLLIELKLLREKCAIRNTTLQDHVSSLEVLKDEVQLVSAQRTELERRSLELREERARAIAALEEAEERATALERLGHEAERRAIVAERERDELAAALAAIESSTTRSSSTSTSTPRRHAPRSLQAEMECEESGASSLGAEQQEQELRQEVGRACRRLKELSSHLRRGEDDSGLQSDCDESMLVLNNSSESEINCCPGALSDLVEEVFGLALAGVRGGPGELGLAVELHRVKEELEQTKDQLRQTQDELKRRGETLVESASKLKVCEAELQGAREERDRARNDIEHSQLSKDEVLAQALQTRDQAVARKNKVEVELARTRIDMLQINSQLMEAIQQKIELSEQLEQWQMDMQTLLDEHVRSKLAPVQHASPANSEGADGVVAPARKKRTTTSSKKRFGIF</sequence>
<feature type="compositionally biased region" description="Low complexity" evidence="3">
    <location>
        <begin position="200"/>
        <end position="215"/>
    </location>
</feature>
<keyword evidence="1 2" id="KW-0175">Coiled coil</keyword>
<feature type="region of interest" description="Disordered" evidence="3">
    <location>
        <begin position="200"/>
        <end position="246"/>
    </location>
</feature>
<keyword evidence="5" id="KW-1185">Reference proteome</keyword>
<feature type="region of interest" description="Disordered" evidence="3">
    <location>
        <begin position="1"/>
        <end position="26"/>
    </location>
</feature>
<reference evidence="4 5" key="1">
    <citation type="journal article" date="2017" name="Curr. Biol.">
        <title>The Evolution of Venom by Co-option of Single-Copy Genes.</title>
        <authorList>
            <person name="Martinson E.O."/>
            <person name="Mrinalini"/>
            <person name="Kelkar Y.D."/>
            <person name="Chang C.H."/>
            <person name="Werren J.H."/>
        </authorList>
    </citation>
    <scope>NUCLEOTIDE SEQUENCE [LARGE SCALE GENOMIC DNA]</scope>
    <source>
        <strain evidence="4 5">Alberta</strain>
        <tissue evidence="4">Whole body</tissue>
    </source>
</reference>
<dbReference type="AlphaFoldDB" id="A0A232F2J1"/>
<feature type="compositionally biased region" description="Polar residues" evidence="3">
    <location>
        <begin position="12"/>
        <end position="24"/>
    </location>
</feature>
<dbReference type="InterPro" id="IPR051149">
    <property type="entry name" value="Spindly/BICDR_Dynein_Adapter"/>
</dbReference>
<protein>
    <recommendedName>
        <fullName evidence="6">Bicaudal D-related protein homolog</fullName>
    </recommendedName>
</protein>
<evidence type="ECO:0000313" key="4">
    <source>
        <dbReference type="EMBL" id="OXU24729.1"/>
    </source>
</evidence>